<dbReference type="AlphaFoldDB" id="C3ZUS0"/>
<dbReference type="EMBL" id="GG666684">
    <property type="protein sequence ID" value="EEN43782.1"/>
    <property type="molecule type" value="Genomic_DNA"/>
</dbReference>
<gene>
    <name evidence="1" type="ORF">BRAFLDRAFT_94674</name>
</gene>
<name>C3ZUS0_BRAFL</name>
<evidence type="ECO:0000313" key="1">
    <source>
        <dbReference type="EMBL" id="EEN43782.1"/>
    </source>
</evidence>
<proteinExistence type="predicted"/>
<accession>C3ZUS0</accession>
<dbReference type="InParanoid" id="C3ZUS0"/>
<reference evidence="1" key="1">
    <citation type="journal article" date="2008" name="Nature">
        <title>The amphioxus genome and the evolution of the chordate karyotype.</title>
        <authorList>
            <consortium name="US DOE Joint Genome Institute (JGI-PGF)"/>
            <person name="Putnam N.H."/>
            <person name="Butts T."/>
            <person name="Ferrier D.E.K."/>
            <person name="Furlong R.F."/>
            <person name="Hellsten U."/>
            <person name="Kawashima T."/>
            <person name="Robinson-Rechavi M."/>
            <person name="Shoguchi E."/>
            <person name="Terry A."/>
            <person name="Yu J.-K."/>
            <person name="Benito-Gutierrez E.L."/>
            <person name="Dubchak I."/>
            <person name="Garcia-Fernandez J."/>
            <person name="Gibson-Brown J.J."/>
            <person name="Grigoriev I.V."/>
            <person name="Horton A.C."/>
            <person name="de Jong P.J."/>
            <person name="Jurka J."/>
            <person name="Kapitonov V.V."/>
            <person name="Kohara Y."/>
            <person name="Kuroki Y."/>
            <person name="Lindquist E."/>
            <person name="Lucas S."/>
            <person name="Osoegawa K."/>
            <person name="Pennacchio L.A."/>
            <person name="Salamov A.A."/>
            <person name="Satou Y."/>
            <person name="Sauka-Spengler T."/>
            <person name="Schmutz J."/>
            <person name="Shin-I T."/>
            <person name="Toyoda A."/>
            <person name="Bronner-Fraser M."/>
            <person name="Fujiyama A."/>
            <person name="Holland L.Z."/>
            <person name="Holland P.W.H."/>
            <person name="Satoh N."/>
            <person name="Rokhsar D.S."/>
        </authorList>
    </citation>
    <scope>NUCLEOTIDE SEQUENCE [LARGE SCALE GENOMIC DNA]</scope>
    <source>
        <strain evidence="1">S238N-H82</strain>
        <tissue evidence="1">Testes</tissue>
    </source>
</reference>
<sequence length="119" mass="13144">MRGQHSCSGVIIKLYKLPAGVVGSDVDNNSEKTVRGLLLLCSVDLQAKALLAHKMQYNGEFCCNNCEDKSKSVRGKGGHRIWPYEGPTTLRTHRKCKEYLAIVSDRGEGNEPVPISEKL</sequence>
<protein>
    <submittedName>
        <fullName evidence="1">Uncharacterized protein</fullName>
    </submittedName>
</protein>
<organism>
    <name type="scientific">Branchiostoma floridae</name>
    <name type="common">Florida lancelet</name>
    <name type="synonym">Amphioxus</name>
    <dbReference type="NCBI Taxonomy" id="7739"/>
    <lineage>
        <taxon>Eukaryota</taxon>
        <taxon>Metazoa</taxon>
        <taxon>Chordata</taxon>
        <taxon>Cephalochordata</taxon>
        <taxon>Leptocardii</taxon>
        <taxon>Amphioxiformes</taxon>
        <taxon>Branchiostomatidae</taxon>
        <taxon>Branchiostoma</taxon>
    </lineage>
</organism>